<evidence type="ECO:0000313" key="1">
    <source>
        <dbReference type="EMBL" id="MBC3860832.1"/>
    </source>
</evidence>
<dbReference type="Gene3D" id="1.10.10.10">
    <property type="entry name" value="Winged helix-like DNA-binding domain superfamily/Winged helix DNA-binding domain"/>
    <property type="match status" value="1"/>
</dbReference>
<dbReference type="Proteomes" id="UP000634011">
    <property type="component" value="Unassembled WGS sequence"/>
</dbReference>
<organism evidence="1 2">
    <name type="scientific">Undibacterium jejuense</name>
    <dbReference type="NCBI Taxonomy" id="1344949"/>
    <lineage>
        <taxon>Bacteria</taxon>
        <taxon>Pseudomonadati</taxon>
        <taxon>Pseudomonadota</taxon>
        <taxon>Betaproteobacteria</taxon>
        <taxon>Burkholderiales</taxon>
        <taxon>Oxalobacteraceae</taxon>
        <taxon>Undibacterium</taxon>
    </lineage>
</organism>
<accession>A0A923KHF9</accession>
<evidence type="ECO:0000313" key="2">
    <source>
        <dbReference type="Proteomes" id="UP000634011"/>
    </source>
</evidence>
<dbReference type="EMBL" id="JACOFV010000001">
    <property type="protein sequence ID" value="MBC3860832.1"/>
    <property type="molecule type" value="Genomic_DNA"/>
</dbReference>
<protein>
    <recommendedName>
        <fullName evidence="3">HTH iclR-type domain-containing protein</fullName>
    </recommendedName>
</protein>
<reference evidence="1" key="1">
    <citation type="submission" date="2020-08" db="EMBL/GenBank/DDBJ databases">
        <title>Novel species isolated from subtropical streams in China.</title>
        <authorList>
            <person name="Lu H."/>
        </authorList>
    </citation>
    <scope>NUCLEOTIDE SEQUENCE</scope>
    <source>
        <strain evidence="1">KACC 12607</strain>
    </source>
</reference>
<dbReference type="InterPro" id="IPR036390">
    <property type="entry name" value="WH_DNA-bd_sf"/>
</dbReference>
<name>A0A923KHF9_9BURK</name>
<gene>
    <name evidence="1" type="ORF">H8K32_01870</name>
</gene>
<sequence>MTSNPDEAELAMLKLADMVVTELHHHSRPQSALSIAKRLKIRMSTLMRCLAYLGDAEIDGQRGLGWVLLHQDDDRLLLSLSDRGRSVCDDNAAQADESVR</sequence>
<dbReference type="SUPFAM" id="SSF46785">
    <property type="entry name" value="Winged helix' DNA-binding domain"/>
    <property type="match status" value="1"/>
</dbReference>
<keyword evidence="2" id="KW-1185">Reference proteome</keyword>
<dbReference type="InterPro" id="IPR036388">
    <property type="entry name" value="WH-like_DNA-bd_sf"/>
</dbReference>
<evidence type="ECO:0008006" key="3">
    <source>
        <dbReference type="Google" id="ProtNLM"/>
    </source>
</evidence>
<proteinExistence type="predicted"/>
<comment type="caution">
    <text evidence="1">The sequence shown here is derived from an EMBL/GenBank/DDBJ whole genome shotgun (WGS) entry which is preliminary data.</text>
</comment>
<dbReference type="AlphaFoldDB" id="A0A923KHF9"/>
<dbReference type="RefSeq" id="WP_186910755.1">
    <property type="nucleotide sequence ID" value="NZ_JACOFV010000001.1"/>
</dbReference>